<feature type="transmembrane region" description="Helical" evidence="17">
    <location>
        <begin position="273"/>
        <end position="297"/>
    </location>
</feature>
<dbReference type="Pfam" id="PF07670">
    <property type="entry name" value="Gate"/>
    <property type="match status" value="2"/>
</dbReference>
<reference evidence="19 20" key="1">
    <citation type="submission" date="2018-10" db="EMBL/GenBank/DDBJ databases">
        <title>Co-occurring genomic capacity for anaerobic methane metabolism and dissimilatory sulfite reduction discovered in the Korarchaeota.</title>
        <authorList>
            <person name="Mckay L.J."/>
            <person name="Dlakic M."/>
            <person name="Fields M.W."/>
            <person name="Delmont T.O."/>
            <person name="Eren A.M."/>
            <person name="Jay Z.J."/>
            <person name="Klingelsmith K.B."/>
            <person name="Rusch D.B."/>
            <person name="Inskeep W.P."/>
        </authorList>
    </citation>
    <scope>NUCLEOTIDE SEQUENCE [LARGE SCALE GENOMIC DNA]</scope>
    <source>
        <strain evidence="19 20">WS</strain>
    </source>
</reference>
<dbReference type="PROSITE" id="PS51711">
    <property type="entry name" value="G_FEOB"/>
    <property type="match status" value="1"/>
</dbReference>
<feature type="transmembrane region" description="Helical" evidence="17">
    <location>
        <begin position="471"/>
        <end position="488"/>
    </location>
</feature>
<dbReference type="InterPro" id="IPR050860">
    <property type="entry name" value="FeoB_GTPase"/>
</dbReference>
<keyword evidence="2" id="KW-0813">Transport</keyword>
<keyword evidence="3" id="KW-1003">Cell membrane</keyword>
<dbReference type="GO" id="GO:0005525">
    <property type="term" value="F:GTP binding"/>
    <property type="evidence" value="ECO:0007669"/>
    <property type="project" value="UniProtKB-KW"/>
</dbReference>
<evidence type="ECO:0000259" key="18">
    <source>
        <dbReference type="PROSITE" id="PS51711"/>
    </source>
</evidence>
<feature type="binding site" evidence="15">
    <location>
        <begin position="10"/>
        <end position="17"/>
    </location>
    <ligand>
        <name>GTP</name>
        <dbReference type="ChEBI" id="CHEBI:37565"/>
        <label>1</label>
    </ligand>
</feature>
<dbReference type="RefSeq" id="WP_125740650.1">
    <property type="nucleotide sequence ID" value="NZ_RCOR01000009.1"/>
</dbReference>
<dbReference type="NCBIfam" id="TIGR00437">
    <property type="entry name" value="feoB"/>
    <property type="match status" value="1"/>
</dbReference>
<keyword evidence="11 15" id="KW-0342">GTP-binding</keyword>
<keyword evidence="12 17" id="KW-0472">Membrane</keyword>
<dbReference type="PRINTS" id="PR00326">
    <property type="entry name" value="GTP1OBG"/>
</dbReference>
<organism evidence="19 20">
    <name type="scientific">Candidatus Korarchaeum cryptofilum</name>
    <dbReference type="NCBI Taxonomy" id="498846"/>
    <lineage>
        <taxon>Archaea</taxon>
        <taxon>Thermoproteota</taxon>
        <taxon>Candidatus Korarchaeia</taxon>
        <taxon>Candidatus Korarchaeales</taxon>
        <taxon>Candidatus Korarchaeaceae</taxon>
        <taxon>Candidatus Korarchaeum</taxon>
    </lineage>
</organism>
<dbReference type="Pfam" id="PF02421">
    <property type="entry name" value="FeoB_N"/>
    <property type="match status" value="1"/>
</dbReference>
<feature type="binding site" evidence="16">
    <location>
        <position position="21"/>
    </location>
    <ligand>
        <name>Mg(2+)</name>
        <dbReference type="ChEBI" id="CHEBI:18420"/>
        <label>2</label>
    </ligand>
</feature>
<keyword evidence="6 17" id="KW-0812">Transmembrane</keyword>
<feature type="transmembrane region" description="Helical" evidence="17">
    <location>
        <begin position="624"/>
        <end position="645"/>
    </location>
</feature>
<feature type="transmembrane region" description="Helical" evidence="17">
    <location>
        <begin position="652"/>
        <end position="672"/>
    </location>
</feature>
<dbReference type="InterPro" id="IPR003373">
    <property type="entry name" value="Fe2_transport_prot-B"/>
</dbReference>
<evidence type="ECO:0000256" key="10">
    <source>
        <dbReference type="ARBA" id="ARBA00023065"/>
    </source>
</evidence>
<evidence type="ECO:0000256" key="3">
    <source>
        <dbReference type="ARBA" id="ARBA00022475"/>
    </source>
</evidence>
<dbReference type="InterPro" id="IPR027417">
    <property type="entry name" value="P-loop_NTPase"/>
</dbReference>
<evidence type="ECO:0000313" key="19">
    <source>
        <dbReference type="EMBL" id="RSN70346.1"/>
    </source>
</evidence>
<feature type="transmembrane region" description="Helical" evidence="17">
    <location>
        <begin position="406"/>
        <end position="427"/>
    </location>
</feature>
<evidence type="ECO:0000256" key="13">
    <source>
        <dbReference type="ARBA" id="ARBA00031200"/>
    </source>
</evidence>
<keyword evidence="5" id="KW-0997">Cell inner membrane</keyword>
<keyword evidence="16" id="KW-0460">Magnesium</keyword>
<evidence type="ECO:0000256" key="14">
    <source>
        <dbReference type="NCBIfam" id="TIGR00437"/>
    </source>
</evidence>
<dbReference type="InterPro" id="IPR011642">
    <property type="entry name" value="Gate_dom"/>
</dbReference>
<keyword evidence="10" id="KW-0406">Ion transport</keyword>
<evidence type="ECO:0000256" key="5">
    <source>
        <dbReference type="ARBA" id="ARBA00022519"/>
    </source>
</evidence>
<comment type="subcellular location">
    <subcellularLocation>
        <location evidence="1">Cell inner membrane</location>
        <topology evidence="1">Multi-pass membrane protein</topology>
    </subcellularLocation>
</comment>
<dbReference type="GO" id="GO:0005886">
    <property type="term" value="C:plasma membrane"/>
    <property type="evidence" value="ECO:0007669"/>
    <property type="project" value="UniProtKB-SubCell"/>
</dbReference>
<dbReference type="Gene3D" id="1.10.287.1770">
    <property type="match status" value="1"/>
</dbReference>
<protein>
    <recommendedName>
        <fullName evidence="13 14">Ferrous iron transport protein B</fullName>
    </recommendedName>
</protein>
<evidence type="ECO:0000256" key="11">
    <source>
        <dbReference type="ARBA" id="ARBA00023134"/>
    </source>
</evidence>
<dbReference type="EMBL" id="RCOR01000009">
    <property type="protein sequence ID" value="RSN70346.1"/>
    <property type="molecule type" value="Genomic_DNA"/>
</dbReference>
<dbReference type="SUPFAM" id="SSF52540">
    <property type="entry name" value="P-loop containing nucleoside triphosphate hydrolases"/>
    <property type="match status" value="1"/>
</dbReference>
<keyword evidence="16" id="KW-0479">Metal-binding</keyword>
<feature type="transmembrane region" description="Helical" evidence="17">
    <location>
        <begin position="447"/>
        <end position="465"/>
    </location>
</feature>
<gene>
    <name evidence="19" type="primary">feoB</name>
    <name evidence="19" type="ORF">D9Q81_01240</name>
</gene>
<feature type="transmembrane region" description="Helical" evidence="17">
    <location>
        <begin position="530"/>
        <end position="548"/>
    </location>
</feature>
<dbReference type="AlphaFoldDB" id="A0A429G974"/>
<comment type="caution">
    <text evidence="19">The sequence shown here is derived from an EMBL/GenBank/DDBJ whole genome shotgun (WGS) entry which is preliminary data.</text>
</comment>
<feature type="binding site" evidence="15">
    <location>
        <begin position="56"/>
        <end position="59"/>
    </location>
    <ligand>
        <name>GTP</name>
        <dbReference type="ChEBI" id="CHEBI:37565"/>
        <label>3</label>
    </ligand>
</feature>
<dbReference type="InterPro" id="IPR011640">
    <property type="entry name" value="Fe2_transport_prot_B_C"/>
</dbReference>
<dbReference type="FunFam" id="3.40.50.300:FF:000426">
    <property type="entry name" value="Ferrous iron transport protein B"/>
    <property type="match status" value="1"/>
</dbReference>
<dbReference type="Gene3D" id="3.40.50.300">
    <property type="entry name" value="P-loop containing nucleotide triphosphate hydrolases"/>
    <property type="match status" value="1"/>
</dbReference>
<dbReference type="GO" id="GO:0046872">
    <property type="term" value="F:metal ion binding"/>
    <property type="evidence" value="ECO:0007669"/>
    <property type="project" value="UniProtKB-KW"/>
</dbReference>
<keyword evidence="9" id="KW-0408">Iron</keyword>
<evidence type="ECO:0000256" key="8">
    <source>
        <dbReference type="ARBA" id="ARBA00022989"/>
    </source>
</evidence>
<name>A0A429G974_9CREN</name>
<feature type="binding site" evidence="16">
    <location>
        <position position="24"/>
    </location>
    <ligand>
        <name>Mg(2+)</name>
        <dbReference type="ChEBI" id="CHEBI:18420"/>
        <label>2</label>
    </ligand>
</feature>
<evidence type="ECO:0000256" key="15">
    <source>
        <dbReference type="PIRSR" id="PIRSR603373-1"/>
    </source>
</evidence>
<keyword evidence="4" id="KW-0410">Iron transport</keyword>
<dbReference type="CDD" id="cd01879">
    <property type="entry name" value="FeoB"/>
    <property type="match status" value="1"/>
</dbReference>
<proteinExistence type="predicted"/>
<dbReference type="Proteomes" id="UP000278149">
    <property type="component" value="Unassembled WGS sequence"/>
</dbReference>
<dbReference type="PANTHER" id="PTHR43185:SF1">
    <property type="entry name" value="FE(2+) TRANSPORTER FEOB"/>
    <property type="match status" value="1"/>
</dbReference>
<feature type="domain" description="FeoB-type G" evidence="18">
    <location>
        <begin position="3"/>
        <end position="165"/>
    </location>
</feature>
<evidence type="ECO:0000256" key="17">
    <source>
        <dbReference type="SAM" id="Phobius"/>
    </source>
</evidence>
<dbReference type="PANTHER" id="PTHR43185">
    <property type="entry name" value="FERROUS IRON TRANSPORT PROTEIN B"/>
    <property type="match status" value="1"/>
</dbReference>
<evidence type="ECO:0000256" key="7">
    <source>
        <dbReference type="ARBA" id="ARBA00022741"/>
    </source>
</evidence>
<evidence type="ECO:0000256" key="6">
    <source>
        <dbReference type="ARBA" id="ARBA00022692"/>
    </source>
</evidence>
<dbReference type="GO" id="GO:0015093">
    <property type="term" value="F:ferrous iron transmembrane transporter activity"/>
    <property type="evidence" value="ECO:0007669"/>
    <property type="project" value="UniProtKB-UniRule"/>
</dbReference>
<sequence>MREILVALAGSPNVGKSTLFNRITGGNVHVANWAGVTLQRYEGSITYSGRRLRIVDLPGTYSLSARDLGERVALDFIVNEKPDVLVVVADATELEKSLYLAVEAMELYGKVLIALNMIDAAEKRGIHINFDGLERSLGVPVVPISALKGIGIGKLMRAILEVAEGRAGRKEPLRVDYDGLERYIAKLSELDYGNYPARWAALKVLEGSLPPENQEAERICEEARRDLAIDPLSLIIASRHEFVDKLVRENVKRVRLSGPSLEERLDRFLLHPLIGPIASILLISSAFFIIFTLNTGFPFNMILRFLGMEEASEMIESYSLVGLLGSFFDMLAEASSNLLSSIGLNPILVRFISEGVIGSLGALLSFVPILILTYVVLGALEDSGLFPRVATVLDSVFRKFGLSGRAFFPALIGIGCNVPGIIATRGIEDERERTIVGITEPFIPCQARLVVLLAISLAAFSSPLIQASLMLSIYILGILIFLLSSKLLRTIMGWKELTELLMELPPYHRPSLRVIWWYSKANVIHFLRKAGLIILIMSSLTWLILNMGPSGYVEDPSNSFAFMLGNALTPILSLAGLGDWRYALALEVGFIAKEGLLSTFSQLAGSPDPVSAIRYVGITPLKGISLALIMSFYVPCLATISTMLSELRKLKYVALAIILELSVSFILASISYNLGSALGLS</sequence>
<evidence type="ECO:0000313" key="20">
    <source>
        <dbReference type="Proteomes" id="UP000278149"/>
    </source>
</evidence>
<dbReference type="Pfam" id="PF17910">
    <property type="entry name" value="FeoB_Cyto"/>
    <property type="match status" value="1"/>
</dbReference>
<evidence type="ECO:0000256" key="4">
    <source>
        <dbReference type="ARBA" id="ARBA00022496"/>
    </source>
</evidence>
<dbReference type="Pfam" id="PF07664">
    <property type="entry name" value="FeoB_C"/>
    <property type="match status" value="1"/>
</dbReference>
<evidence type="ECO:0000256" key="12">
    <source>
        <dbReference type="ARBA" id="ARBA00023136"/>
    </source>
</evidence>
<dbReference type="InterPro" id="IPR041069">
    <property type="entry name" value="FeoB_Cyto"/>
</dbReference>
<feature type="binding site" evidence="15">
    <location>
        <begin position="116"/>
        <end position="119"/>
    </location>
    <ligand>
        <name>GTP</name>
        <dbReference type="ChEBI" id="CHEBI:37565"/>
        <label>4</label>
    </ligand>
</feature>
<evidence type="ECO:0000256" key="2">
    <source>
        <dbReference type="ARBA" id="ARBA00022448"/>
    </source>
</evidence>
<dbReference type="InterPro" id="IPR006073">
    <property type="entry name" value="GTP-bd"/>
</dbReference>
<evidence type="ECO:0000256" key="9">
    <source>
        <dbReference type="ARBA" id="ARBA00023004"/>
    </source>
</evidence>
<accession>A0A429G974</accession>
<evidence type="ECO:0000256" key="16">
    <source>
        <dbReference type="PIRSR" id="PIRSR603373-2"/>
    </source>
</evidence>
<keyword evidence="8 17" id="KW-1133">Transmembrane helix</keyword>
<feature type="transmembrane region" description="Helical" evidence="17">
    <location>
        <begin position="351"/>
        <end position="377"/>
    </location>
</feature>
<keyword evidence="7 15" id="KW-0547">Nucleotide-binding</keyword>
<evidence type="ECO:0000256" key="1">
    <source>
        <dbReference type="ARBA" id="ARBA00004429"/>
    </source>
</evidence>
<dbReference type="InterPro" id="IPR030389">
    <property type="entry name" value="G_FEOB_dom"/>
</dbReference>
<feature type="binding site" evidence="16">
    <location>
        <position position="25"/>
    </location>
    <ligand>
        <name>Mg(2+)</name>
        <dbReference type="ChEBI" id="CHEBI:18420"/>
        <label>2</label>
    </ligand>
</feature>